<accession>A0A1V2UCG9</accession>
<dbReference type="AlphaFoldDB" id="A0A1V2UCG9"/>
<gene>
    <name evidence="1" type="ORF">BTN92_14105</name>
</gene>
<sequence length="62" mass="7110">MTKKFKVVGNSRYNHNFEIGTIVEYVRTYPDGVLCVIGKQKYLEGRYPQDVSPVDLEEVNGD</sequence>
<dbReference type="EMBL" id="MSTR01000017">
    <property type="protein sequence ID" value="ONN40979.1"/>
    <property type="molecule type" value="Genomic_DNA"/>
</dbReference>
<reference evidence="1 2" key="1">
    <citation type="submission" date="2016-12" db="EMBL/GenBank/DDBJ databases">
        <authorList>
            <person name="Song W.-J."/>
            <person name="Kurnit D.M."/>
        </authorList>
    </citation>
    <scope>NUCLEOTIDE SEQUENCE [LARGE SCALE GENOMIC DNA]</scope>
    <source>
        <strain evidence="1 2">CGB1038-1_S1</strain>
    </source>
</reference>
<comment type="caution">
    <text evidence="1">The sequence shown here is derived from an EMBL/GenBank/DDBJ whole genome shotgun (WGS) entry which is preliminary data.</text>
</comment>
<dbReference type="RefSeq" id="WP_077152024.1">
    <property type="nucleotide sequence ID" value="NZ_CABMMO010000017.1"/>
</dbReference>
<protein>
    <submittedName>
        <fullName evidence="1">Uncharacterized protein</fullName>
    </submittedName>
</protein>
<proteinExistence type="predicted"/>
<evidence type="ECO:0000313" key="1">
    <source>
        <dbReference type="EMBL" id="ONN40979.1"/>
    </source>
</evidence>
<organism evidence="1 2">
    <name type="scientific">Enterococcus mundtii</name>
    <dbReference type="NCBI Taxonomy" id="53346"/>
    <lineage>
        <taxon>Bacteria</taxon>
        <taxon>Bacillati</taxon>
        <taxon>Bacillota</taxon>
        <taxon>Bacilli</taxon>
        <taxon>Lactobacillales</taxon>
        <taxon>Enterococcaceae</taxon>
        <taxon>Enterococcus</taxon>
    </lineage>
</organism>
<evidence type="ECO:0000313" key="2">
    <source>
        <dbReference type="Proteomes" id="UP000189299"/>
    </source>
</evidence>
<name>A0A1V2UCG9_ENTMU</name>
<dbReference type="Proteomes" id="UP000189299">
    <property type="component" value="Unassembled WGS sequence"/>
</dbReference>